<gene>
    <name evidence="1" type="ORF">LNKW23_47960</name>
</gene>
<proteinExistence type="predicted"/>
<keyword evidence="2" id="KW-1185">Reference proteome</keyword>
<name>A0ABQ6LU18_9RHOB</name>
<protein>
    <submittedName>
        <fullName evidence="1">Uncharacterized protein</fullName>
    </submittedName>
</protein>
<evidence type="ECO:0000313" key="1">
    <source>
        <dbReference type="EMBL" id="GMG85573.1"/>
    </source>
</evidence>
<dbReference type="Proteomes" id="UP001239909">
    <property type="component" value="Unassembled WGS sequence"/>
</dbReference>
<dbReference type="EMBL" id="BSYI01000077">
    <property type="protein sequence ID" value="GMG85573.1"/>
    <property type="molecule type" value="Genomic_DNA"/>
</dbReference>
<reference evidence="1 2" key="1">
    <citation type="submission" date="2023-04" db="EMBL/GenBank/DDBJ databases">
        <title>Marinoamorphus aggregata gen. nov., sp. Nov., isolate from tissue of brittle star Ophioplocus japonicus.</title>
        <authorList>
            <person name="Kawano K."/>
            <person name="Sawayama S."/>
            <person name="Nakagawa S."/>
        </authorList>
    </citation>
    <scope>NUCLEOTIDE SEQUENCE [LARGE SCALE GENOMIC DNA]</scope>
    <source>
        <strain evidence="1 2">NKW23</strain>
    </source>
</reference>
<evidence type="ECO:0000313" key="2">
    <source>
        <dbReference type="Proteomes" id="UP001239909"/>
    </source>
</evidence>
<accession>A0ABQ6LU18</accession>
<comment type="caution">
    <text evidence="1">The sequence shown here is derived from an EMBL/GenBank/DDBJ whole genome shotgun (WGS) entry which is preliminary data.</text>
</comment>
<organism evidence="1 2">
    <name type="scientific">Paralimibaculum aggregatum</name>
    <dbReference type="NCBI Taxonomy" id="3036245"/>
    <lineage>
        <taxon>Bacteria</taxon>
        <taxon>Pseudomonadati</taxon>
        <taxon>Pseudomonadota</taxon>
        <taxon>Alphaproteobacteria</taxon>
        <taxon>Rhodobacterales</taxon>
        <taxon>Paracoccaceae</taxon>
        <taxon>Paralimibaculum</taxon>
    </lineage>
</organism>
<sequence length="906" mass="98636">MGYQTGEFRNVFVDFAMEVLELRAIAPKDLTAVEVEPWLDRQSPDWRERLSLRIDGEAARALLSEAVSITRRSGLLTDPLCRILHRTGDGIWTPWIEVEDTSEIPAEIVEGVERDRRRLRLAPIDGLAAVVPDLLLALDRDGSGEPWACRRISARRTARFPFPLDRSADLVAMADGRYLSRIRLAGGDAVEIGAGPAFWRVAEMGEEGPRALAFAGTASLLTQDPHVWLLAAPDASPTCDGELSAEPDGVVEGGRLWRLSGQGRVFVSGGNAMVRTRADRDDREDIHAIGSLEQRVLDSRGRPVHRGIPEILHRRPGRGFRPLGARDLRHRIGRRGGWRGGLPPSGTVGIVDLAARDGENVGARVAVNIVPEDFRVTEAQPGPAGERRLHFEGLSAGMVMRVSDGDPATVDARGEADVTLPVGAASRGRLSLILASPAGMSPLQWTLDLPRALGEFEGVDNLVLRKDRDITVRELRNWRIVPAETGGTDLRIRLVGAKVDLNPVIGRSIATEQPLSAHRALLEEMLVAGGADAELRLRVISRSRQSPRLVLRYYRGETDLEDDTVMVVEGQALRFDHDLQIVAVDMDDPDRVAETDPGALSLLGQGRWFLLPRRGEVVLRPPRPFVQPAPAEAKGVDAPRRGLRIAHFAAAFRDGVAEADLFRLAKLVGVLIAHGVSPSALDQIHALREAPESAVRLLLKVAPADLEDMLSLELHGGPRWMFIAPGVWAAAFSREVEALRRTLSSNPSLTGLAENIVRGTIASRTADIVRLRPALLGHIVCGLRETDPGIMMEVASKLGGLPPGLQEPEAELLAIAEEIVRRHAGLAPWLHELEATSRPPALDRFDPDLRGLIDAPLFVAEVAFGLRAPPTIRQQMELLQAIQADIGAFEAALPIAVAWAASNNDR</sequence>